<feature type="transmembrane region" description="Helical" evidence="5">
    <location>
        <begin position="142"/>
        <end position="160"/>
    </location>
</feature>
<feature type="transmembrane region" description="Helical" evidence="5">
    <location>
        <begin position="50"/>
        <end position="68"/>
    </location>
</feature>
<dbReference type="PANTHER" id="PTHR37422:SF13">
    <property type="entry name" value="LIPOPOLYSACCHARIDE BIOSYNTHESIS PROTEIN PA4999-RELATED"/>
    <property type="match status" value="1"/>
</dbReference>
<evidence type="ECO:0000256" key="5">
    <source>
        <dbReference type="SAM" id="Phobius"/>
    </source>
</evidence>
<feature type="transmembrane region" description="Helical" evidence="5">
    <location>
        <begin position="458"/>
        <end position="476"/>
    </location>
</feature>
<keyword evidence="3 5" id="KW-1133">Transmembrane helix</keyword>
<dbReference type="Proteomes" id="UP000297713">
    <property type="component" value="Unassembled WGS sequence"/>
</dbReference>
<name>A0A4Y8P8J9_9BACT</name>
<evidence type="ECO:0000313" key="7">
    <source>
        <dbReference type="EMBL" id="TFE66574.1"/>
    </source>
</evidence>
<sequence>MKILEKINRKEKIPLKMIAKKTLLDLLLPKSILYGVLILSPWLFGSVEPWAKQLLFFFILLAFLLWIIQKKEEPIFFFPGFVTGLVFLFYLLFQILPLPTEIVGLFSAERVEIAKKVASLIPMPPGKEIPSSICLSINPKESYFYLLEFTGIGLFGFLLYQLLTSPKEISSLILAMVINGFILTLFGIIQRATFNGKLYWIRELTQGGDPFGPYVLRTHMGGLLLMIVPLGLGYFLSHFSLSKDNFFSAEINRQRDFVKKYLLLFFLLVLSTGVLLSKSRGAIGSFVISLLLMIALIGSIEKKDKRLSFFLFIFLFSAILFSLWLASDLFLSTTERLIQTPVHEEARAEIWKEALELWKLSPLVGFGLGGFEEAFGLVRTVFPGSYRITHAESDFVELLVDGGILGIIPVFLFIGSMVFYNGLKIKTLDEKNQKLALGALCSFLAGLFQGVANFNMAFMANMLYLLTSAVLLSKLVRLTPKTKNLFKEKDSFLEKNESHSFLGSS</sequence>
<keyword evidence="4 5" id="KW-0472">Membrane</keyword>
<comment type="caution">
    <text evidence="7">The sequence shown here is derived from an EMBL/GenBank/DDBJ whole genome shotgun (WGS) entry which is preliminary data.</text>
</comment>
<accession>A0A4Y8P8J9</accession>
<comment type="subcellular location">
    <subcellularLocation>
        <location evidence="1">Membrane</location>
        <topology evidence="1">Multi-pass membrane protein</topology>
    </subcellularLocation>
</comment>
<reference evidence="7 8" key="1">
    <citation type="submission" date="2016-05" db="EMBL/GenBank/DDBJ databases">
        <title>Diversity and Homogeneity among Thermoacidophilic Verrucomicrobia Methanotrophs Linked with Geographical Origin.</title>
        <authorList>
            <person name="Erikstad H.-A."/>
            <person name="Smestad N.B."/>
            <person name="Ceballos R.M."/>
            <person name="Birkeland N.-K."/>
        </authorList>
    </citation>
    <scope>NUCLEOTIDE SEQUENCE [LARGE SCALE GENOMIC DNA]</scope>
    <source>
        <strain evidence="7 8">Phi</strain>
    </source>
</reference>
<feature type="transmembrane region" description="Helical" evidence="5">
    <location>
        <begin position="75"/>
        <end position="96"/>
    </location>
</feature>
<dbReference type="AlphaFoldDB" id="A0A4Y8P8J9"/>
<evidence type="ECO:0000256" key="1">
    <source>
        <dbReference type="ARBA" id="ARBA00004141"/>
    </source>
</evidence>
<dbReference type="EMBL" id="LXQC01000176">
    <property type="protein sequence ID" value="TFE66574.1"/>
    <property type="molecule type" value="Genomic_DNA"/>
</dbReference>
<feature type="transmembrane region" description="Helical" evidence="5">
    <location>
        <begin position="282"/>
        <end position="300"/>
    </location>
</feature>
<evidence type="ECO:0000256" key="4">
    <source>
        <dbReference type="ARBA" id="ARBA00023136"/>
    </source>
</evidence>
<proteinExistence type="predicted"/>
<dbReference type="Pfam" id="PF04932">
    <property type="entry name" value="Wzy_C"/>
    <property type="match status" value="1"/>
</dbReference>
<feature type="transmembrane region" description="Helical" evidence="5">
    <location>
        <begin position="172"/>
        <end position="194"/>
    </location>
</feature>
<organism evidence="7 8">
    <name type="scientific">Methylacidiphilum caldifontis</name>
    <dbReference type="NCBI Taxonomy" id="2795386"/>
    <lineage>
        <taxon>Bacteria</taxon>
        <taxon>Pseudomonadati</taxon>
        <taxon>Verrucomicrobiota</taxon>
        <taxon>Methylacidiphilae</taxon>
        <taxon>Methylacidiphilales</taxon>
        <taxon>Methylacidiphilaceae</taxon>
        <taxon>Methylacidiphilum (ex Ratnadevi et al. 2023)</taxon>
    </lineage>
</organism>
<feature type="transmembrane region" description="Helical" evidence="5">
    <location>
        <begin position="307"/>
        <end position="326"/>
    </location>
</feature>
<gene>
    <name evidence="7" type="ORF">A7Q10_02020</name>
</gene>
<evidence type="ECO:0000313" key="8">
    <source>
        <dbReference type="Proteomes" id="UP000297713"/>
    </source>
</evidence>
<evidence type="ECO:0000256" key="3">
    <source>
        <dbReference type="ARBA" id="ARBA00022989"/>
    </source>
</evidence>
<feature type="transmembrane region" description="Helical" evidence="5">
    <location>
        <begin position="403"/>
        <end position="423"/>
    </location>
</feature>
<evidence type="ECO:0000256" key="2">
    <source>
        <dbReference type="ARBA" id="ARBA00022692"/>
    </source>
</evidence>
<feature type="transmembrane region" description="Helical" evidence="5">
    <location>
        <begin position="257"/>
        <end position="276"/>
    </location>
</feature>
<protein>
    <recommendedName>
        <fullName evidence="6">O-antigen ligase-related domain-containing protein</fullName>
    </recommendedName>
</protein>
<dbReference type="PANTHER" id="PTHR37422">
    <property type="entry name" value="TEICHURONIC ACID BIOSYNTHESIS PROTEIN TUAE"/>
    <property type="match status" value="1"/>
</dbReference>
<evidence type="ECO:0000259" key="6">
    <source>
        <dbReference type="Pfam" id="PF04932"/>
    </source>
</evidence>
<keyword evidence="2 5" id="KW-0812">Transmembrane</keyword>
<feature type="transmembrane region" description="Helical" evidence="5">
    <location>
        <begin position="214"/>
        <end position="236"/>
    </location>
</feature>
<dbReference type="InterPro" id="IPR051533">
    <property type="entry name" value="WaaL-like"/>
</dbReference>
<feature type="domain" description="O-antigen ligase-related" evidence="6">
    <location>
        <begin position="266"/>
        <end position="408"/>
    </location>
</feature>
<feature type="transmembrane region" description="Helical" evidence="5">
    <location>
        <begin position="21"/>
        <end position="44"/>
    </location>
</feature>
<keyword evidence="8" id="KW-1185">Reference proteome</keyword>
<feature type="transmembrane region" description="Helical" evidence="5">
    <location>
        <begin position="435"/>
        <end position="452"/>
    </location>
</feature>
<dbReference type="InterPro" id="IPR007016">
    <property type="entry name" value="O-antigen_ligase-rel_domated"/>
</dbReference>
<dbReference type="GO" id="GO:0016020">
    <property type="term" value="C:membrane"/>
    <property type="evidence" value="ECO:0007669"/>
    <property type="project" value="UniProtKB-SubCell"/>
</dbReference>